<feature type="compositionally biased region" description="Polar residues" evidence="1">
    <location>
        <begin position="1"/>
        <end position="10"/>
    </location>
</feature>
<evidence type="ECO:0000313" key="3">
    <source>
        <dbReference type="RefSeq" id="XP_024870002.1"/>
    </source>
</evidence>
<dbReference type="Proteomes" id="UP000504618">
    <property type="component" value="Unplaced"/>
</dbReference>
<keyword evidence="2" id="KW-1185">Reference proteome</keyword>
<accession>A0A6J1PK50</accession>
<evidence type="ECO:0000256" key="1">
    <source>
        <dbReference type="SAM" id="MobiDB-lite"/>
    </source>
</evidence>
<name>A0A6J1PK50_9HYME</name>
<protein>
    <submittedName>
        <fullName evidence="3">Uncharacterized protein LOC112453444</fullName>
    </submittedName>
</protein>
<dbReference type="GeneID" id="112453444"/>
<dbReference type="SUPFAM" id="SSF56219">
    <property type="entry name" value="DNase I-like"/>
    <property type="match status" value="1"/>
</dbReference>
<feature type="region of interest" description="Disordered" evidence="1">
    <location>
        <begin position="424"/>
        <end position="461"/>
    </location>
</feature>
<feature type="region of interest" description="Disordered" evidence="1">
    <location>
        <begin position="530"/>
        <end position="552"/>
    </location>
</feature>
<dbReference type="AlphaFoldDB" id="A0A6J1PK50"/>
<proteinExistence type="predicted"/>
<feature type="region of interest" description="Disordered" evidence="1">
    <location>
        <begin position="1"/>
        <end position="100"/>
    </location>
</feature>
<feature type="compositionally biased region" description="Basic and acidic residues" evidence="1">
    <location>
        <begin position="479"/>
        <end position="489"/>
    </location>
</feature>
<dbReference type="InterPro" id="IPR036691">
    <property type="entry name" value="Endo/exonu/phosph_ase_sf"/>
</dbReference>
<reference evidence="3" key="1">
    <citation type="submission" date="2025-08" db="UniProtKB">
        <authorList>
            <consortium name="RefSeq"/>
        </authorList>
    </citation>
    <scope>IDENTIFICATION</scope>
    <source>
        <tissue evidence="3">Whole body</tissue>
    </source>
</reference>
<sequence length="915" mass="103676">MSTENNSLSLDEQAFDEFARGVSQDSPRPGTTCRGVPSAKRHREEDMPPEDIVAKKTPSPQDVEMEESDVGDLRVESSEHDEESGTDEARSGATPTIRDEQLVSRDMNLAVATAPDDLNREYYIVKDNTLTLRDPNIDDHRFQKPVKFDDDFPGKAIIVLRLPQDQTTIKKGKNLIKIWMILNELTIIPVSVTMINHYSAEALFKDIYDANSALEKINSLKNPVKLTANVEQRNVICKGVISDWPSSIPALWDNICDRSRIVSLERMLRRKWDPNNNKTTYCSTDNIIITFKDSNIRNLAIFASGIGLRVRPFVQQVRQCFNCYKFGHTKLNCKSETRCIVCGDKAHGQCDETRCCNCGGAHRSTYRKCPAFEKNRNINVVMAQRNISFHSARRIVEGEVPPSTEFQNKFLDQRPWPALRPTSSYAEAVRGPNRPLPTPRQGPTRGETRAAPRNFYKSFNPREGEITKDRWGILLANREADGSSKSRDDGPDDPASLEKQRILNSVEMLIDMLRRTPDIRAVVRRALEQTNFGGSPGESSPSPPSQGLYGTAPVPGVVRSRGFRPHKNELSKISMDYDIVVLTETRCSARRGVYLPGFKTLNGDNALGSGGVAVAVRSHIRFDIIRLGGMPVGYDVLGISTSNLRKNFNIFAVYRHPRTNIGPRDLREIMNSADGYSGQRDSNIDLLFADGDLAGEIEYSQLEETCDSDHVPIAFSFNTGEQVYEKLSNRISSKKTDWEKYQEAVEGRMRHLFADISDLGSDFSGFYQSFVRAVKSSVEEATGRRGRASGGRKISHRWWNADCDAAIAERRRAFQAFKKTRDTHTWHCYKRSCAVVKKTLCRAKENFETFCQFINRFTSLPYVWNTLRILKNARSRIEWNKWQTKNREAEIRRTIDSTAQKALRLDQRNTVGRNL</sequence>
<dbReference type="OrthoDB" id="7555138at2759"/>
<feature type="region of interest" description="Disordered" evidence="1">
    <location>
        <begin position="479"/>
        <end position="499"/>
    </location>
</feature>
<evidence type="ECO:0000313" key="2">
    <source>
        <dbReference type="Proteomes" id="UP000504618"/>
    </source>
</evidence>
<dbReference type="RefSeq" id="XP_024870002.1">
    <property type="nucleotide sequence ID" value="XM_025014234.1"/>
</dbReference>
<organism evidence="2 3">
    <name type="scientific">Temnothorax curvispinosus</name>
    <dbReference type="NCBI Taxonomy" id="300111"/>
    <lineage>
        <taxon>Eukaryota</taxon>
        <taxon>Metazoa</taxon>
        <taxon>Ecdysozoa</taxon>
        <taxon>Arthropoda</taxon>
        <taxon>Hexapoda</taxon>
        <taxon>Insecta</taxon>
        <taxon>Pterygota</taxon>
        <taxon>Neoptera</taxon>
        <taxon>Endopterygota</taxon>
        <taxon>Hymenoptera</taxon>
        <taxon>Apocrita</taxon>
        <taxon>Aculeata</taxon>
        <taxon>Formicoidea</taxon>
        <taxon>Formicidae</taxon>
        <taxon>Myrmicinae</taxon>
        <taxon>Temnothorax</taxon>
    </lineage>
</organism>
<gene>
    <name evidence="3" type="primary">LOC112453444</name>
</gene>